<dbReference type="RefSeq" id="WP_378555860.1">
    <property type="nucleotide sequence ID" value="NZ_JBHSDL010000005.1"/>
</dbReference>
<organism evidence="2 3">
    <name type="scientific">Nocardia halotolerans</name>
    <dbReference type="NCBI Taxonomy" id="1755878"/>
    <lineage>
        <taxon>Bacteria</taxon>
        <taxon>Bacillati</taxon>
        <taxon>Actinomycetota</taxon>
        <taxon>Actinomycetes</taxon>
        <taxon>Mycobacteriales</taxon>
        <taxon>Nocardiaceae</taxon>
        <taxon>Nocardia</taxon>
    </lineage>
</organism>
<evidence type="ECO:0000313" key="3">
    <source>
        <dbReference type="Proteomes" id="UP001595844"/>
    </source>
</evidence>
<accession>A0ABV8VEV0</accession>
<proteinExistence type="predicted"/>
<sequence>MTATAKARKRAELRRARGLPNTVPIERVRDHIQYLVDLGLTHTMISQGAEVGRSTVGWILYRNNHFVCIDPAAKILQVTHLPVPSQPTVLTVGARRRTRALNALGWPTNELGHRLGQSSRSTLNKTLASTYTTYAMWSRVRDLYDELSGTPGPSPDSAKRAKAAGHPPPLAWEGIDIDHPLTEPDWVAVWGQCKHGHLYSPENTATRADGSRACRTCQREGNTRARANKRAHTTA</sequence>
<feature type="region of interest" description="Disordered" evidence="1">
    <location>
        <begin position="147"/>
        <end position="166"/>
    </location>
</feature>
<name>A0ABV8VEV0_9NOCA</name>
<protein>
    <recommendedName>
        <fullName evidence="4">Zinc-ribbon domain-containing protein</fullName>
    </recommendedName>
</protein>
<gene>
    <name evidence="2" type="ORF">ACFO5K_04045</name>
</gene>
<keyword evidence="3" id="KW-1185">Reference proteome</keyword>
<evidence type="ECO:0000313" key="2">
    <source>
        <dbReference type="EMBL" id="MFC4373265.1"/>
    </source>
</evidence>
<evidence type="ECO:0000256" key="1">
    <source>
        <dbReference type="SAM" id="MobiDB-lite"/>
    </source>
</evidence>
<dbReference type="Proteomes" id="UP001595844">
    <property type="component" value="Unassembled WGS sequence"/>
</dbReference>
<comment type="caution">
    <text evidence="2">The sequence shown here is derived from an EMBL/GenBank/DDBJ whole genome shotgun (WGS) entry which is preliminary data.</text>
</comment>
<reference evidence="3" key="1">
    <citation type="journal article" date="2019" name="Int. J. Syst. Evol. Microbiol.">
        <title>The Global Catalogue of Microorganisms (GCM) 10K type strain sequencing project: providing services to taxonomists for standard genome sequencing and annotation.</title>
        <authorList>
            <consortium name="The Broad Institute Genomics Platform"/>
            <consortium name="The Broad Institute Genome Sequencing Center for Infectious Disease"/>
            <person name="Wu L."/>
            <person name="Ma J."/>
        </authorList>
    </citation>
    <scope>NUCLEOTIDE SEQUENCE [LARGE SCALE GENOMIC DNA]</scope>
    <source>
        <strain evidence="3">IBRC-M 10490</strain>
    </source>
</reference>
<evidence type="ECO:0008006" key="4">
    <source>
        <dbReference type="Google" id="ProtNLM"/>
    </source>
</evidence>
<dbReference type="EMBL" id="JBHSDL010000005">
    <property type="protein sequence ID" value="MFC4373265.1"/>
    <property type="molecule type" value="Genomic_DNA"/>
</dbReference>